<dbReference type="InterPro" id="IPR018097">
    <property type="entry name" value="EGF_Ca-bd_CS"/>
</dbReference>
<feature type="domain" description="EGF-like" evidence="10">
    <location>
        <begin position="250"/>
        <end position="287"/>
    </location>
</feature>
<dbReference type="PRINTS" id="PR00010">
    <property type="entry name" value="EGFBLOOD"/>
</dbReference>
<feature type="signal peptide" evidence="9">
    <location>
        <begin position="1"/>
        <end position="32"/>
    </location>
</feature>
<keyword evidence="8" id="KW-0812">Transmembrane</keyword>
<dbReference type="Proteomes" id="UP000887568">
    <property type="component" value="Unplaced"/>
</dbReference>
<dbReference type="GO" id="GO:0048646">
    <property type="term" value="P:anatomical structure formation involved in morphogenesis"/>
    <property type="evidence" value="ECO:0007669"/>
    <property type="project" value="UniProtKB-ARBA"/>
</dbReference>
<keyword evidence="8" id="KW-0472">Membrane</keyword>
<protein>
    <submittedName>
        <fullName evidence="12">Uncharacterized protein</fullName>
    </submittedName>
</protein>
<accession>A0A914AS56</accession>
<keyword evidence="6" id="KW-0325">Glycoprotein</keyword>
<evidence type="ECO:0000313" key="13">
    <source>
        <dbReference type="Proteomes" id="UP000887568"/>
    </source>
</evidence>
<feature type="domain" description="EGF-like" evidence="10">
    <location>
        <begin position="378"/>
        <end position="415"/>
    </location>
</feature>
<comment type="caution">
    <text evidence="7">Lacks conserved residue(s) required for the propagation of feature annotation.</text>
</comment>
<dbReference type="SMART" id="SM00181">
    <property type="entry name" value="EGF"/>
    <property type="match status" value="6"/>
</dbReference>
<feature type="domain" description="EGF-like" evidence="10">
    <location>
        <begin position="212"/>
        <end position="249"/>
    </location>
</feature>
<dbReference type="SMART" id="SM00179">
    <property type="entry name" value="EGF_CA"/>
    <property type="match status" value="6"/>
</dbReference>
<dbReference type="AlphaFoldDB" id="A0A914AS56"/>
<evidence type="ECO:0000256" key="3">
    <source>
        <dbReference type="ARBA" id="ARBA00022729"/>
    </source>
</evidence>
<organism evidence="12 13">
    <name type="scientific">Patiria miniata</name>
    <name type="common">Bat star</name>
    <name type="synonym">Asterina miniata</name>
    <dbReference type="NCBI Taxonomy" id="46514"/>
    <lineage>
        <taxon>Eukaryota</taxon>
        <taxon>Metazoa</taxon>
        <taxon>Echinodermata</taxon>
        <taxon>Eleutherozoa</taxon>
        <taxon>Asterozoa</taxon>
        <taxon>Asteroidea</taxon>
        <taxon>Valvatacea</taxon>
        <taxon>Valvatida</taxon>
        <taxon>Asterinidae</taxon>
        <taxon>Patiria</taxon>
    </lineage>
</organism>
<dbReference type="OMA" id="QVAFNAD"/>
<dbReference type="Pfam" id="PF12661">
    <property type="entry name" value="hEGF"/>
    <property type="match status" value="2"/>
</dbReference>
<dbReference type="GeneID" id="119736547"/>
<dbReference type="FunFam" id="2.10.25.10:FF:000122">
    <property type="entry name" value="Protein crumbs homolog 2"/>
    <property type="match status" value="1"/>
</dbReference>
<dbReference type="GO" id="GO:0042063">
    <property type="term" value="P:gliogenesis"/>
    <property type="evidence" value="ECO:0007669"/>
    <property type="project" value="UniProtKB-ARBA"/>
</dbReference>
<keyword evidence="3 9" id="KW-0732">Signal</keyword>
<feature type="disulfide bond" evidence="7">
    <location>
        <begin position="277"/>
        <end position="286"/>
    </location>
</feature>
<evidence type="ECO:0000259" key="11">
    <source>
        <dbReference type="PROSITE" id="PS50825"/>
    </source>
</evidence>
<dbReference type="FunFam" id="2.10.25.10:FF:000230">
    <property type="entry name" value="Delta-like protein"/>
    <property type="match status" value="2"/>
</dbReference>
<dbReference type="PROSITE" id="PS50825">
    <property type="entry name" value="HYR"/>
    <property type="match status" value="3"/>
</dbReference>
<dbReference type="GO" id="GO:0001764">
    <property type="term" value="P:neuron migration"/>
    <property type="evidence" value="ECO:0007669"/>
    <property type="project" value="UniProtKB-ARBA"/>
</dbReference>
<dbReference type="InterPro" id="IPR043555">
    <property type="entry name" value="SRPX-like"/>
</dbReference>
<dbReference type="FunFam" id="2.10.25.10:FF:000095">
    <property type="entry name" value="Notch, isoform B"/>
    <property type="match status" value="1"/>
</dbReference>
<dbReference type="InterPro" id="IPR003410">
    <property type="entry name" value="HYR_dom"/>
</dbReference>
<dbReference type="GO" id="GO:0005886">
    <property type="term" value="C:plasma membrane"/>
    <property type="evidence" value="ECO:0007669"/>
    <property type="project" value="UniProtKB-ARBA"/>
</dbReference>
<evidence type="ECO:0000313" key="12">
    <source>
        <dbReference type="EnsemblMetazoa" id="XP_038066488.1"/>
    </source>
</evidence>
<feature type="domain" description="EGF-like" evidence="10">
    <location>
        <begin position="417"/>
        <end position="454"/>
    </location>
</feature>
<reference evidence="12" key="1">
    <citation type="submission" date="2022-11" db="UniProtKB">
        <authorList>
            <consortium name="EnsemblMetazoa"/>
        </authorList>
    </citation>
    <scope>IDENTIFICATION</scope>
</reference>
<dbReference type="GO" id="GO:0009887">
    <property type="term" value="P:animal organ morphogenesis"/>
    <property type="evidence" value="ECO:0007669"/>
    <property type="project" value="UniProtKB-ARBA"/>
</dbReference>
<dbReference type="SUPFAM" id="SSF57196">
    <property type="entry name" value="EGF/Laminin"/>
    <property type="match status" value="6"/>
</dbReference>
<dbReference type="OrthoDB" id="283575at2759"/>
<dbReference type="GO" id="GO:0005509">
    <property type="term" value="F:calcium ion binding"/>
    <property type="evidence" value="ECO:0007669"/>
    <property type="project" value="InterPro"/>
</dbReference>
<feature type="transmembrane region" description="Helical" evidence="8">
    <location>
        <begin position="639"/>
        <end position="659"/>
    </location>
</feature>
<dbReference type="PROSITE" id="PS00010">
    <property type="entry name" value="ASX_HYDROXYL"/>
    <property type="match status" value="1"/>
</dbReference>
<feature type="domain" description="HYR" evidence="11">
    <location>
        <begin position="290"/>
        <end position="377"/>
    </location>
</feature>
<name>A0A914AS56_PATMI</name>
<dbReference type="Pfam" id="PF00008">
    <property type="entry name" value="EGF"/>
    <property type="match status" value="4"/>
</dbReference>
<proteinExistence type="predicted"/>
<dbReference type="PROSITE" id="PS50026">
    <property type="entry name" value="EGF_3"/>
    <property type="match status" value="6"/>
</dbReference>
<dbReference type="InterPro" id="IPR013032">
    <property type="entry name" value="EGF-like_CS"/>
</dbReference>
<dbReference type="GO" id="GO:0048732">
    <property type="term" value="P:gland development"/>
    <property type="evidence" value="ECO:0007669"/>
    <property type="project" value="UniProtKB-ARBA"/>
</dbReference>
<dbReference type="InterPro" id="IPR000742">
    <property type="entry name" value="EGF"/>
</dbReference>
<dbReference type="PROSITE" id="PS00022">
    <property type="entry name" value="EGF_1"/>
    <property type="match status" value="6"/>
</dbReference>
<dbReference type="PROSITE" id="PS01186">
    <property type="entry name" value="EGF_2"/>
    <property type="match status" value="5"/>
</dbReference>
<keyword evidence="5 7" id="KW-1015">Disulfide bond</keyword>
<dbReference type="GO" id="GO:0048667">
    <property type="term" value="P:cell morphogenesis involved in neuron differentiation"/>
    <property type="evidence" value="ECO:0007669"/>
    <property type="project" value="UniProtKB-ARBA"/>
</dbReference>
<keyword evidence="13" id="KW-1185">Reference proteome</keyword>
<evidence type="ECO:0000256" key="2">
    <source>
        <dbReference type="ARBA" id="ARBA00022536"/>
    </source>
</evidence>
<keyword evidence="2 7" id="KW-0245">EGF-like domain</keyword>
<dbReference type="GO" id="GO:0043005">
    <property type="term" value="C:neuron projection"/>
    <property type="evidence" value="ECO:0007669"/>
    <property type="project" value="UniProtKB-ARBA"/>
</dbReference>
<feature type="disulfide bond" evidence="7">
    <location>
        <begin position="190"/>
        <end position="199"/>
    </location>
</feature>
<dbReference type="GO" id="GO:0016358">
    <property type="term" value="P:dendrite development"/>
    <property type="evidence" value="ECO:0007669"/>
    <property type="project" value="UniProtKB-ARBA"/>
</dbReference>
<feature type="disulfide bond" evidence="7">
    <location>
        <begin position="152"/>
        <end position="161"/>
    </location>
</feature>
<feature type="domain" description="HYR" evidence="11">
    <location>
        <begin position="38"/>
        <end position="125"/>
    </location>
</feature>
<dbReference type="RefSeq" id="XP_038066488.1">
    <property type="nucleotide sequence ID" value="XM_038210560.1"/>
</dbReference>
<evidence type="ECO:0000256" key="6">
    <source>
        <dbReference type="ARBA" id="ARBA00023180"/>
    </source>
</evidence>
<dbReference type="Pfam" id="PF02494">
    <property type="entry name" value="HYR"/>
    <property type="match status" value="4"/>
</dbReference>
<keyword evidence="4" id="KW-0677">Repeat</keyword>
<evidence type="ECO:0000256" key="1">
    <source>
        <dbReference type="ARBA" id="ARBA00022473"/>
    </source>
</evidence>
<evidence type="ECO:0000256" key="8">
    <source>
        <dbReference type="SAM" id="Phobius"/>
    </source>
</evidence>
<dbReference type="PANTHER" id="PTHR46343:SF2">
    <property type="entry name" value="SUSHI_VON WILLEBRAND FACTOR TYPE A_EGF_PENTRAXIN DOMAIN-CONTAINING 1"/>
    <property type="match status" value="1"/>
</dbReference>
<dbReference type="InterPro" id="IPR001881">
    <property type="entry name" value="EGF-like_Ca-bd_dom"/>
</dbReference>
<evidence type="ECO:0000256" key="4">
    <source>
        <dbReference type="ARBA" id="ARBA00022737"/>
    </source>
</evidence>
<evidence type="ECO:0000259" key="10">
    <source>
        <dbReference type="PROSITE" id="PS50026"/>
    </source>
</evidence>
<feature type="domain" description="EGF-like" evidence="10">
    <location>
        <begin position="164"/>
        <end position="200"/>
    </location>
</feature>
<feature type="chain" id="PRO_5036950804" evidence="9">
    <location>
        <begin position="33"/>
        <end position="763"/>
    </location>
</feature>
<evidence type="ECO:0000256" key="7">
    <source>
        <dbReference type="PROSITE-ProRule" id="PRU00076"/>
    </source>
</evidence>
<keyword evidence="1" id="KW-0217">Developmental protein</keyword>
<sequence length="763" mass="80425">MAGGSHRFAGWPQLAAAVVLIQITTITDCVEAFPERSGDFIPPQFVTCPGNIDRTGSVGNATAGVSVSWPPPNATDSGGGTVSLYQTAGLPSGSRFHEGTHFIAYTATDAAGNTATCSFYVQVAFNADYCSSHPCLNGGLCVSATNSYLCVCTTGYVGVRCDADLNECASVPCLNGGVCNDGVGRYDCSCRPGYTGTHCEVYDHASTTPSPTPDPCSPPPCQNGGSCMASLGSYYTCVCAAGSYGANCEHQDPCSRSPCHNGGTCHRVSNENFSCDCAVGFSGSLCENGVDFIPPQFVTCPGNIDRTGSVGNATAGVSVSWPPPNATDSGGGTVTLYQTAGLPSGSRFHEGTHSIAYTAIDAAGNTATCSFYVQVAFNADPCSPPPCLNGGVCTRTGVRLYTCRCAAGFYGANCEHVQDPCSRSPCLNGGTCQRVSNENFSCDCAVGFSGSLCENGAFESCPESIRVTLPLGETHGYVTWAEPELSVGFELGMARSNFEPGSSFAIGHHRVVYMYGNAYTTGCVFYINVVVENTDPYIQDCPQDVQVNLPSGQLEAYVTWSQPQVIGGGGHVVDVVTAGGGQTKPGARFSAGNHELVYQIKQNATEWRRLCSFNVNVMENGAPAANDFYCGTSDHTTTLVLGSILIVAVVACVGLCFLYSRTRRQLSRGGSRSMVPIDSVAAKPKAINNISNFSDPGQRSRYQTNTQQLPPIPLPKPGLVPEDNAYEALDNYGYMCLELQKHNRDGYQLPRAVYQASKGINEY</sequence>
<keyword evidence="8" id="KW-1133">Transmembrane helix</keyword>
<dbReference type="EnsemblMetazoa" id="XM_038210560.1">
    <property type="protein sequence ID" value="XP_038066488.1"/>
    <property type="gene ID" value="LOC119736547"/>
</dbReference>
<feature type="disulfide bond" evidence="7">
    <location>
        <begin position="239"/>
        <end position="248"/>
    </location>
</feature>
<feature type="domain" description="HYR" evidence="11">
    <location>
        <begin position="531"/>
        <end position="619"/>
    </location>
</feature>
<dbReference type="PROSITE" id="PS01187">
    <property type="entry name" value="EGF_CA"/>
    <property type="match status" value="1"/>
</dbReference>
<dbReference type="InterPro" id="IPR000152">
    <property type="entry name" value="EGF-type_Asp/Asn_hydroxyl_site"/>
</dbReference>
<dbReference type="CDD" id="cd00054">
    <property type="entry name" value="EGF_CA"/>
    <property type="match status" value="5"/>
</dbReference>
<feature type="disulfide bond" evidence="7">
    <location>
        <begin position="405"/>
        <end position="414"/>
    </location>
</feature>
<dbReference type="PANTHER" id="PTHR46343">
    <property type="entry name" value="HYR DOMAIN-CONTAINING PROTEIN"/>
    <property type="match status" value="1"/>
</dbReference>
<dbReference type="Gene3D" id="2.10.25.10">
    <property type="entry name" value="Laminin"/>
    <property type="match status" value="6"/>
</dbReference>
<evidence type="ECO:0000256" key="5">
    <source>
        <dbReference type="ARBA" id="ARBA00023157"/>
    </source>
</evidence>
<dbReference type="FunFam" id="2.10.25.10:FF:000172">
    <property type="entry name" value="FAT atypical cadherin 3"/>
    <property type="match status" value="1"/>
</dbReference>
<feature type="domain" description="EGF-like" evidence="10">
    <location>
        <begin position="126"/>
        <end position="162"/>
    </location>
</feature>
<evidence type="ECO:0000256" key="9">
    <source>
        <dbReference type="SAM" id="SignalP"/>
    </source>
</evidence>
<feature type="disulfide bond" evidence="7">
    <location>
        <begin position="444"/>
        <end position="453"/>
    </location>
</feature>